<accession>A0A1E3QQE0</accession>
<evidence type="ECO:0000256" key="5">
    <source>
        <dbReference type="ARBA" id="ARBA00022741"/>
    </source>
</evidence>
<dbReference type="InterPro" id="IPR019821">
    <property type="entry name" value="Kinesin_motor_CS"/>
</dbReference>
<proteinExistence type="inferred from homology"/>
<dbReference type="PRINTS" id="PR00380">
    <property type="entry name" value="KINESINHEAVY"/>
</dbReference>
<dbReference type="OrthoDB" id="3176171at2759"/>
<dbReference type="InterPro" id="IPR027417">
    <property type="entry name" value="P-loop_NTPase"/>
</dbReference>
<dbReference type="RefSeq" id="XP_018985219.1">
    <property type="nucleotide sequence ID" value="XM_019130819.1"/>
</dbReference>
<dbReference type="GO" id="GO:0008017">
    <property type="term" value="F:microtubule binding"/>
    <property type="evidence" value="ECO:0007669"/>
    <property type="project" value="InterPro"/>
</dbReference>
<evidence type="ECO:0000259" key="13">
    <source>
        <dbReference type="PROSITE" id="PS50067"/>
    </source>
</evidence>
<dbReference type="GO" id="GO:0007018">
    <property type="term" value="P:microtubule-based movement"/>
    <property type="evidence" value="ECO:0007669"/>
    <property type="project" value="InterPro"/>
</dbReference>
<dbReference type="EMBL" id="KV454431">
    <property type="protein sequence ID" value="ODQ79891.1"/>
    <property type="molecule type" value="Genomic_DNA"/>
</dbReference>
<keyword evidence="15" id="KW-1185">Reference proteome</keyword>
<reference evidence="15" key="1">
    <citation type="submission" date="2016-05" db="EMBL/GenBank/DDBJ databases">
        <title>Comparative genomics of biotechnologically important yeasts.</title>
        <authorList>
            <consortium name="DOE Joint Genome Institute"/>
            <person name="Riley R."/>
            <person name="Haridas S."/>
            <person name="Wolfe K.H."/>
            <person name="Lopes M.R."/>
            <person name="Hittinger C.T."/>
            <person name="Goker M."/>
            <person name="Salamov A."/>
            <person name="Wisecaver J."/>
            <person name="Long T.M."/>
            <person name="Aerts A.L."/>
            <person name="Barry K."/>
            <person name="Choi C."/>
            <person name="Clum A."/>
            <person name="Coughlan A.Y."/>
            <person name="Deshpande S."/>
            <person name="Douglass A.P."/>
            <person name="Hanson S.J."/>
            <person name="Klenk H.-P."/>
            <person name="Labutti K."/>
            <person name="Lapidus A."/>
            <person name="Lindquist E."/>
            <person name="Lipzen A."/>
            <person name="Meier-Kolthoff J.P."/>
            <person name="Ohm R.A."/>
            <person name="Otillar R.P."/>
            <person name="Pangilinan J."/>
            <person name="Peng Y."/>
            <person name="Rokas A."/>
            <person name="Rosa C.A."/>
            <person name="Scheuner C."/>
            <person name="Sibirny A.A."/>
            <person name="Slot J.C."/>
            <person name="Stielow J.B."/>
            <person name="Sun H."/>
            <person name="Kurtzman C.P."/>
            <person name="Blackwell M."/>
            <person name="Grigoriev I.V."/>
            <person name="Jeffries T.W."/>
        </authorList>
    </citation>
    <scope>NUCLEOTIDE SEQUENCE [LARGE SCALE GENOMIC DNA]</scope>
    <source>
        <strain evidence="15">NRRL Y-12698</strain>
    </source>
</reference>
<evidence type="ECO:0000256" key="3">
    <source>
        <dbReference type="ARBA" id="ARBA00022490"/>
    </source>
</evidence>
<dbReference type="PANTHER" id="PTHR47972">
    <property type="entry name" value="KINESIN-LIKE PROTEIN KLP-3"/>
    <property type="match status" value="1"/>
</dbReference>
<dbReference type="Pfam" id="PF00225">
    <property type="entry name" value="Kinesin"/>
    <property type="match status" value="1"/>
</dbReference>
<dbReference type="Proteomes" id="UP000094336">
    <property type="component" value="Unassembled WGS sequence"/>
</dbReference>
<evidence type="ECO:0000256" key="1">
    <source>
        <dbReference type="ARBA" id="ARBA00004245"/>
    </source>
</evidence>
<dbReference type="GO" id="GO:0090307">
    <property type="term" value="P:mitotic spindle assembly"/>
    <property type="evidence" value="ECO:0007669"/>
    <property type="project" value="UniProtKB-ARBA"/>
</dbReference>
<dbReference type="PROSITE" id="PS00411">
    <property type="entry name" value="KINESIN_MOTOR_1"/>
    <property type="match status" value="1"/>
</dbReference>
<keyword evidence="6 10" id="KW-0067">ATP-binding</keyword>
<dbReference type="GO" id="GO:0008569">
    <property type="term" value="F:minus-end-directed microtubule motor activity"/>
    <property type="evidence" value="ECO:0007669"/>
    <property type="project" value="UniProtKB-ARBA"/>
</dbReference>
<evidence type="ECO:0000256" key="12">
    <source>
        <dbReference type="SAM" id="Coils"/>
    </source>
</evidence>
<dbReference type="GO" id="GO:0005524">
    <property type="term" value="F:ATP binding"/>
    <property type="evidence" value="ECO:0007669"/>
    <property type="project" value="UniProtKB-UniRule"/>
</dbReference>
<feature type="binding site" evidence="10">
    <location>
        <begin position="391"/>
        <end position="398"/>
    </location>
    <ligand>
        <name>ATP</name>
        <dbReference type="ChEBI" id="CHEBI:30616"/>
    </ligand>
</feature>
<evidence type="ECO:0000313" key="14">
    <source>
        <dbReference type="EMBL" id="ODQ79891.1"/>
    </source>
</evidence>
<organism evidence="14 15">
    <name type="scientific">Babjeviella inositovora NRRL Y-12698</name>
    <dbReference type="NCBI Taxonomy" id="984486"/>
    <lineage>
        <taxon>Eukaryota</taxon>
        <taxon>Fungi</taxon>
        <taxon>Dikarya</taxon>
        <taxon>Ascomycota</taxon>
        <taxon>Saccharomycotina</taxon>
        <taxon>Pichiomycetes</taxon>
        <taxon>Serinales incertae sedis</taxon>
        <taxon>Babjeviella</taxon>
    </lineage>
</organism>
<evidence type="ECO:0000256" key="8">
    <source>
        <dbReference type="ARBA" id="ARBA00023175"/>
    </source>
</evidence>
<evidence type="ECO:0000256" key="4">
    <source>
        <dbReference type="ARBA" id="ARBA00022701"/>
    </source>
</evidence>
<gene>
    <name evidence="14" type="ORF">BABINDRAFT_171469</name>
</gene>
<dbReference type="PROSITE" id="PS50067">
    <property type="entry name" value="KINESIN_MOTOR_2"/>
    <property type="match status" value="1"/>
</dbReference>
<keyword evidence="5 10" id="KW-0547">Nucleotide-binding</keyword>
<evidence type="ECO:0000256" key="7">
    <source>
        <dbReference type="ARBA" id="ARBA00023054"/>
    </source>
</evidence>
<evidence type="ECO:0000256" key="10">
    <source>
        <dbReference type="PROSITE-ProRule" id="PRU00283"/>
    </source>
</evidence>
<protein>
    <recommendedName>
        <fullName evidence="11">Kinesin-like protein</fullName>
    </recommendedName>
</protein>
<dbReference type="CDD" id="cd01366">
    <property type="entry name" value="KISc_C_terminal"/>
    <property type="match status" value="1"/>
</dbReference>
<evidence type="ECO:0000256" key="2">
    <source>
        <dbReference type="ARBA" id="ARBA00010899"/>
    </source>
</evidence>
<dbReference type="InterPro" id="IPR036961">
    <property type="entry name" value="Kinesin_motor_dom_sf"/>
</dbReference>
<dbReference type="FunFam" id="3.40.850.10:FF:000065">
    <property type="entry name" value="Kinesin-like protein"/>
    <property type="match status" value="1"/>
</dbReference>
<evidence type="ECO:0000256" key="9">
    <source>
        <dbReference type="ARBA" id="ARBA00023212"/>
    </source>
</evidence>
<dbReference type="GO" id="GO:0005874">
    <property type="term" value="C:microtubule"/>
    <property type="evidence" value="ECO:0007669"/>
    <property type="project" value="UniProtKB-KW"/>
</dbReference>
<evidence type="ECO:0000313" key="15">
    <source>
        <dbReference type="Proteomes" id="UP000094336"/>
    </source>
</evidence>
<name>A0A1E3QQE0_9ASCO</name>
<dbReference type="GeneID" id="30148672"/>
<evidence type="ECO:0000256" key="6">
    <source>
        <dbReference type="ARBA" id="ARBA00022840"/>
    </source>
</evidence>
<sequence>MSVTRRLTQIEHEQESRLRNVISETAVRRAELNALRQRDMDMKTYIADLEFQRVVLEDKYHKLQRSLCEKQREVDELQTGGEDAIRELVLEYDFQVKQMKINGDNHQHQMQHDIQTQIEHILQEKVGRFQQERTQAQEALLEVETELRELDTKYRSEVLKLNEEQGERLEGTKQHVGAKRALIETEIREVGAEMEKIRAEIAAEEKMLEEQQQVNRSVGVSLMEAIQKDREQSQETQALAEELRLQELALSEKRQKIETMLEYVAHTQMDTARIHERLTAEETNRRRLHNRLQELKGNIRVFCRARPLLSQDTSEVSDMAFPDDFDDCNQEIILRDAPQSVLGATAAARELSFRFDQVFDPLTTNAEIFEEISQLVQSALDGYNVCVFAYGQTGSGKTYTMSARGDGMIPRATQQLFASSDVLRAKGWEYAFRGLFLEIYNEAIHDLLIQTDKAKYEIRHDQGKTEVTGLSSVALTSATMVNEIFERANKNRSVAATKANERSSRSHSVFVITIHGSNSKTGERCEGTLNLIDLAGSERLNQSQATGDRLKETQAINKSLSCLGDVIAALGSRAENPNRHIPYRNSKLTYLLQNSLGGESKTLMFVNISPAKAHFNETINSLRFATKVNSTRLARKKG</sequence>
<keyword evidence="8 10" id="KW-0505">Motor protein</keyword>
<dbReference type="AlphaFoldDB" id="A0A1E3QQE0"/>
<keyword evidence="4 11" id="KW-0493">Microtubule</keyword>
<dbReference type="InterPro" id="IPR027640">
    <property type="entry name" value="Kinesin-like_fam"/>
</dbReference>
<dbReference type="Gene3D" id="3.40.850.10">
    <property type="entry name" value="Kinesin motor domain"/>
    <property type="match status" value="1"/>
</dbReference>
<feature type="domain" description="Kinesin motor" evidence="13">
    <location>
        <begin position="298"/>
        <end position="631"/>
    </location>
</feature>
<dbReference type="SUPFAM" id="SSF52540">
    <property type="entry name" value="P-loop containing nucleoside triphosphate hydrolases"/>
    <property type="match status" value="1"/>
</dbReference>
<dbReference type="STRING" id="984486.A0A1E3QQE0"/>
<keyword evidence="9" id="KW-0206">Cytoskeleton</keyword>
<keyword evidence="3" id="KW-0963">Cytoplasm</keyword>
<evidence type="ECO:0000256" key="11">
    <source>
        <dbReference type="RuleBase" id="RU000394"/>
    </source>
</evidence>
<dbReference type="PANTHER" id="PTHR47972:SF45">
    <property type="entry name" value="PROTEIN CLARET SEGREGATIONAL"/>
    <property type="match status" value="1"/>
</dbReference>
<dbReference type="InterPro" id="IPR001752">
    <property type="entry name" value="Kinesin_motor_dom"/>
</dbReference>
<feature type="coiled-coil region" evidence="12">
    <location>
        <begin position="126"/>
        <end position="153"/>
    </location>
</feature>
<feature type="coiled-coil region" evidence="12">
    <location>
        <begin position="180"/>
        <end position="246"/>
    </location>
</feature>
<comment type="subcellular location">
    <subcellularLocation>
        <location evidence="1">Cytoplasm</location>
        <location evidence="1">Cytoskeleton</location>
    </subcellularLocation>
</comment>
<comment type="similarity">
    <text evidence="2">Belongs to the TRAFAC class myosin-kinesin ATPase superfamily. Kinesin family. KIN-14 subfamily.</text>
</comment>
<dbReference type="SMART" id="SM00129">
    <property type="entry name" value="KISc"/>
    <property type="match status" value="1"/>
</dbReference>
<keyword evidence="7 12" id="KW-0175">Coiled coil</keyword>